<dbReference type="Gene3D" id="3.90.230.10">
    <property type="entry name" value="Creatinase/methionine aminopeptidase superfamily"/>
    <property type="match status" value="1"/>
</dbReference>
<accession>A0A445GGK1</accession>
<evidence type="ECO:0000313" key="2">
    <source>
        <dbReference type="EMBL" id="RZB60367.1"/>
    </source>
</evidence>
<protein>
    <submittedName>
        <fullName evidence="2">DnaJ protein ERDJ3A</fullName>
    </submittedName>
</protein>
<feature type="domain" description="Peptidase M24" evidence="1">
    <location>
        <begin position="9"/>
        <end position="101"/>
    </location>
</feature>
<evidence type="ECO:0000313" key="3">
    <source>
        <dbReference type="Proteomes" id="UP000289340"/>
    </source>
</evidence>
<feature type="non-terminal residue" evidence="2">
    <location>
        <position position="1"/>
    </location>
</feature>
<dbReference type="SUPFAM" id="SSF55920">
    <property type="entry name" value="Creatinase/aminopeptidase"/>
    <property type="match status" value="1"/>
</dbReference>
<dbReference type="InterPro" id="IPR000994">
    <property type="entry name" value="Pept_M24"/>
</dbReference>
<sequence>QTGNVYKNVKRKIERGVAFPTCLSVNNVVCHFSPLASDEAVLEEGDILKIDMACHIDGFIAAVAHTHVLQEGPVTGRAADVIAAANTAAEVALRLVRPGKKVINCMGGQGGSKSFSFSVGGGSGDSNPFGFGLDDLFGSFFGGGGGGSQFGGFGSSAKSQSGSKSSSKSLRAVNSQIYKKEIENAGMTWLLLSYMPSSMEIQYFESTIEEVASSLHGALKVGSINCEKEVSFCKELSIYPRRAPRLIVFSYKENEKGYLVEYRGDLAAKNLKAFCQEYLPRFSKRTDLNHLDQFSTTGKLPMVLLLSTKKDTPVIWRVLSGLYHKRITFIDAEVHDVSDPRVKTLGVDALPAIVGWLPNGEKRVLKTGISVKDLKSAVLDLSNILDSFEKVSKKESSGQAKEAQTDSDEGRVPLLSKSNIEALCGEKTPVCIIGAFRSSKAREKLESILSLVSPKSLARRPNQGSSSSRDSISYALLDAAKQKSFLKAFDKTGYKSSNNLLIAYKP</sequence>
<dbReference type="Gene3D" id="3.40.30.10">
    <property type="entry name" value="Glutaredoxin"/>
    <property type="match status" value="1"/>
</dbReference>
<dbReference type="InterPro" id="IPR052842">
    <property type="entry name" value="ER_Co-chaperone"/>
</dbReference>
<gene>
    <name evidence="2" type="ORF">D0Y65_043233</name>
</gene>
<proteinExistence type="predicted"/>
<dbReference type="PRINTS" id="PR00599">
    <property type="entry name" value="MAPEPTIDASE"/>
</dbReference>
<dbReference type="Pfam" id="PF00557">
    <property type="entry name" value="Peptidase_M24"/>
    <property type="match status" value="1"/>
</dbReference>
<dbReference type="EMBL" id="QZWG01000016">
    <property type="protein sequence ID" value="RZB60367.1"/>
    <property type="molecule type" value="Genomic_DNA"/>
</dbReference>
<comment type="caution">
    <text evidence="2">The sequence shown here is derived from an EMBL/GenBank/DDBJ whole genome shotgun (WGS) entry which is preliminary data.</text>
</comment>
<dbReference type="Proteomes" id="UP000289340">
    <property type="component" value="Chromosome 16"/>
</dbReference>
<dbReference type="Pfam" id="PF13848">
    <property type="entry name" value="Thioredoxin_6"/>
    <property type="match status" value="1"/>
</dbReference>
<dbReference type="SUPFAM" id="SSF52833">
    <property type="entry name" value="Thioredoxin-like"/>
    <property type="match status" value="1"/>
</dbReference>
<organism evidence="2 3">
    <name type="scientific">Glycine soja</name>
    <name type="common">Wild soybean</name>
    <dbReference type="NCBI Taxonomy" id="3848"/>
    <lineage>
        <taxon>Eukaryota</taxon>
        <taxon>Viridiplantae</taxon>
        <taxon>Streptophyta</taxon>
        <taxon>Embryophyta</taxon>
        <taxon>Tracheophyta</taxon>
        <taxon>Spermatophyta</taxon>
        <taxon>Magnoliopsida</taxon>
        <taxon>eudicotyledons</taxon>
        <taxon>Gunneridae</taxon>
        <taxon>Pentapetalae</taxon>
        <taxon>rosids</taxon>
        <taxon>fabids</taxon>
        <taxon>Fabales</taxon>
        <taxon>Fabaceae</taxon>
        <taxon>Papilionoideae</taxon>
        <taxon>50 kb inversion clade</taxon>
        <taxon>NPAAA clade</taxon>
        <taxon>indigoferoid/millettioid clade</taxon>
        <taxon>Phaseoleae</taxon>
        <taxon>Glycine</taxon>
        <taxon>Glycine subgen. Soja</taxon>
    </lineage>
</organism>
<evidence type="ECO:0000259" key="1">
    <source>
        <dbReference type="Pfam" id="PF00557"/>
    </source>
</evidence>
<dbReference type="InterPro" id="IPR036005">
    <property type="entry name" value="Creatinase/aminopeptidase-like"/>
</dbReference>
<name>A0A445GGK1_GLYSO</name>
<reference evidence="2 3" key="1">
    <citation type="submission" date="2018-09" db="EMBL/GenBank/DDBJ databases">
        <title>A high-quality reference genome of wild soybean provides a powerful tool to mine soybean genomes.</title>
        <authorList>
            <person name="Xie M."/>
            <person name="Chung C.Y.L."/>
            <person name="Li M.-W."/>
            <person name="Wong F.-L."/>
            <person name="Chan T.-F."/>
            <person name="Lam H.-M."/>
        </authorList>
    </citation>
    <scope>NUCLEOTIDE SEQUENCE [LARGE SCALE GENOMIC DNA]</scope>
    <source>
        <strain evidence="3">cv. W05</strain>
        <tissue evidence="2">Hypocotyl of etiolated seedlings</tissue>
    </source>
</reference>
<keyword evidence="3" id="KW-1185">Reference proteome</keyword>
<dbReference type="PANTHER" id="PTHR45184">
    <property type="entry name" value="DNAJ PROTEIN ERDJ3A"/>
    <property type="match status" value="1"/>
</dbReference>
<dbReference type="InterPro" id="IPR036249">
    <property type="entry name" value="Thioredoxin-like_sf"/>
</dbReference>
<dbReference type="InterPro" id="IPR001714">
    <property type="entry name" value="Pept_M24_MAP"/>
</dbReference>
<dbReference type="PANTHER" id="PTHR45184:SF1">
    <property type="entry name" value="DNAJ PROTEIN ERDJ3A"/>
    <property type="match status" value="1"/>
</dbReference>
<dbReference type="AlphaFoldDB" id="A0A445GGK1"/>